<accession>A0A367IMH8</accession>
<keyword evidence="2" id="KW-1185">Reference proteome</keyword>
<dbReference type="Proteomes" id="UP000253551">
    <property type="component" value="Unassembled WGS sequence"/>
</dbReference>
<reference evidence="1 2" key="1">
    <citation type="journal article" date="2018" name="G3 (Bethesda)">
        <title>Phylogenetic and Phylogenomic Definition of Rhizopus Species.</title>
        <authorList>
            <person name="Gryganskyi A.P."/>
            <person name="Golan J."/>
            <person name="Dolatabadi S."/>
            <person name="Mondo S."/>
            <person name="Robb S."/>
            <person name="Idnurm A."/>
            <person name="Muszewska A."/>
            <person name="Steczkiewicz K."/>
            <person name="Masonjones S."/>
            <person name="Liao H.L."/>
            <person name="Gajdeczka M.T."/>
            <person name="Anike F."/>
            <person name="Vuek A."/>
            <person name="Anishchenko I.M."/>
            <person name="Voigt K."/>
            <person name="de Hoog G.S."/>
            <person name="Smith M.E."/>
            <person name="Heitman J."/>
            <person name="Vilgalys R."/>
            <person name="Stajich J.E."/>
        </authorList>
    </citation>
    <scope>NUCLEOTIDE SEQUENCE [LARGE SCALE GENOMIC DNA]</scope>
    <source>
        <strain evidence="1 2">LSU 92-RS-03</strain>
    </source>
</reference>
<name>A0A367IMH8_RHIST</name>
<evidence type="ECO:0000313" key="1">
    <source>
        <dbReference type="EMBL" id="RCH78892.1"/>
    </source>
</evidence>
<dbReference type="EMBL" id="PJQM01006924">
    <property type="protein sequence ID" value="RCH78892.1"/>
    <property type="molecule type" value="Genomic_DNA"/>
</dbReference>
<feature type="non-terminal residue" evidence="1">
    <location>
        <position position="53"/>
    </location>
</feature>
<sequence>CIETTDRYLYTGVQHGCRGVKRKCDIFGGNCDFCYIRKLEQEDIDLLQDYCRK</sequence>
<dbReference type="AlphaFoldDB" id="A0A367IMH8"/>
<protein>
    <submittedName>
        <fullName evidence="1">Uncharacterized protein</fullName>
    </submittedName>
</protein>
<organism evidence="1 2">
    <name type="scientific">Rhizopus stolonifer</name>
    <name type="common">Rhizopus nigricans</name>
    <dbReference type="NCBI Taxonomy" id="4846"/>
    <lineage>
        <taxon>Eukaryota</taxon>
        <taxon>Fungi</taxon>
        <taxon>Fungi incertae sedis</taxon>
        <taxon>Mucoromycota</taxon>
        <taxon>Mucoromycotina</taxon>
        <taxon>Mucoromycetes</taxon>
        <taxon>Mucorales</taxon>
        <taxon>Mucorineae</taxon>
        <taxon>Rhizopodaceae</taxon>
        <taxon>Rhizopus</taxon>
    </lineage>
</organism>
<proteinExistence type="predicted"/>
<gene>
    <name evidence="1" type="ORF">CU098_007143</name>
</gene>
<feature type="non-terminal residue" evidence="1">
    <location>
        <position position="1"/>
    </location>
</feature>
<evidence type="ECO:0000313" key="2">
    <source>
        <dbReference type="Proteomes" id="UP000253551"/>
    </source>
</evidence>
<comment type="caution">
    <text evidence="1">The sequence shown here is derived from an EMBL/GenBank/DDBJ whole genome shotgun (WGS) entry which is preliminary data.</text>
</comment>